<organism evidence="2 3">
    <name type="scientific">Metasolibacillus meyeri</name>
    <dbReference type="NCBI Taxonomy" id="1071052"/>
    <lineage>
        <taxon>Bacteria</taxon>
        <taxon>Bacillati</taxon>
        <taxon>Bacillota</taxon>
        <taxon>Bacilli</taxon>
        <taxon>Bacillales</taxon>
        <taxon>Caryophanaceae</taxon>
        <taxon>Metasolibacillus</taxon>
    </lineage>
</organism>
<evidence type="ECO:0000259" key="1">
    <source>
        <dbReference type="Pfam" id="PF04233"/>
    </source>
</evidence>
<accession>A0AAW9NPJ6</accession>
<evidence type="ECO:0000313" key="3">
    <source>
        <dbReference type="Proteomes" id="UP001344888"/>
    </source>
</evidence>
<reference evidence="2 3" key="1">
    <citation type="submission" date="2023-03" db="EMBL/GenBank/DDBJ databases">
        <title>Bacillus Genome Sequencing.</title>
        <authorList>
            <person name="Dunlap C."/>
        </authorList>
    </citation>
    <scope>NUCLEOTIDE SEQUENCE [LARGE SCALE GENOMIC DNA]</scope>
    <source>
        <strain evidence="2 3">B-59205</strain>
    </source>
</reference>
<feature type="domain" description="Phage head morphogenesis" evidence="1">
    <location>
        <begin position="200"/>
        <end position="305"/>
    </location>
</feature>
<gene>
    <name evidence="2" type="ORF">P9B03_03960</name>
</gene>
<dbReference type="AlphaFoldDB" id="A0AAW9NPJ6"/>
<dbReference type="EMBL" id="JARSFG010000005">
    <property type="protein sequence ID" value="MEC1177629.1"/>
    <property type="molecule type" value="Genomic_DNA"/>
</dbReference>
<proteinExistence type="predicted"/>
<dbReference type="Pfam" id="PF04233">
    <property type="entry name" value="Phage_Mu_F"/>
    <property type="match status" value="1"/>
</dbReference>
<sequence length="533" mass="60330">MTLKSRSNAYWDKRAMERMDKYHRSADSTVKTVSAAYDKAQKDLQLEIDKIFEVFGANGQITPEKARKILNQKVPNPLLNLAKIIYPKIKDPRIKRWMLTRMNAPAYRARITRLEALKETIFLQSKAIADAEIQASTVGYMKTINDAYYRTMFDIQRGLGVGFEFAVMPSSTVESILKNPWSGEHFSQRVWGNTDVLASQITEVITAGFMAGTGTVKMARELAERMNVGKHAANRLIRTETTYMANAAEMESYVEAEIDEYMFRAVLDKRTSTICQKQDGKVHKVKNAKAGVNMPPMHVFCRSTTRAYFGPKTLEGVQRRARDPVTGKTELIPASMNYEQWYKEKVEKHGEQKLTAEQKKLKNKASDKLQYEKIKATIGRQGPKSLSAFQEMKYNNEKEYGLLKDYTKSRESNMISAHTSFDGYLAYKDRIEKELVGITTKGGTVIKSQSKHFIERVFGTSEDPLTKRSRNGVSLEEIKGALLNGEVKINKRASNSIKYLGATCEVSVNPETGNLIQVNPISSRRGTGETKKR</sequence>
<name>A0AAW9NPJ6_9BACL</name>
<comment type="caution">
    <text evidence="2">The sequence shown here is derived from an EMBL/GenBank/DDBJ whole genome shotgun (WGS) entry which is preliminary data.</text>
</comment>
<protein>
    <submittedName>
        <fullName evidence="2">Minor capsid protein</fullName>
    </submittedName>
</protein>
<evidence type="ECO:0000313" key="2">
    <source>
        <dbReference type="EMBL" id="MEC1177629.1"/>
    </source>
</evidence>
<dbReference type="Proteomes" id="UP001344888">
    <property type="component" value="Unassembled WGS sequence"/>
</dbReference>
<dbReference type="NCBIfam" id="TIGR01641">
    <property type="entry name" value="phageSPP1_gp7"/>
    <property type="match status" value="1"/>
</dbReference>
<dbReference type="RefSeq" id="WP_326122058.1">
    <property type="nucleotide sequence ID" value="NZ_JARSFG010000005.1"/>
</dbReference>
<keyword evidence="3" id="KW-1185">Reference proteome</keyword>
<dbReference type="InterPro" id="IPR006528">
    <property type="entry name" value="Phage_head_morphogenesis_dom"/>
</dbReference>